<dbReference type="InterPro" id="IPR042179">
    <property type="entry name" value="KGD_C_sf"/>
</dbReference>
<dbReference type="PANTHER" id="PTHR23152:SF4">
    <property type="entry name" value="2-OXOADIPATE DEHYDROGENASE COMPLEX COMPONENT E1"/>
    <property type="match status" value="1"/>
</dbReference>
<evidence type="ECO:0000256" key="4">
    <source>
        <dbReference type="ARBA" id="ARBA00023052"/>
    </source>
</evidence>
<dbReference type="GO" id="GO:0004591">
    <property type="term" value="F:oxoglutarate dehydrogenase (succinyl-transferring) activity"/>
    <property type="evidence" value="ECO:0007669"/>
    <property type="project" value="TreeGrafter"/>
</dbReference>
<dbReference type="Pfam" id="PF00676">
    <property type="entry name" value="E1_dh"/>
    <property type="match status" value="1"/>
</dbReference>
<keyword evidence="7" id="KW-1185">Reference proteome</keyword>
<comment type="cofactor">
    <cofactor evidence="1">
        <name>thiamine diphosphate</name>
        <dbReference type="ChEBI" id="CHEBI:58937"/>
    </cofactor>
</comment>
<dbReference type="EMBL" id="JAHBMH010000003">
    <property type="protein sequence ID" value="KAK1940314.1"/>
    <property type="molecule type" value="Genomic_DNA"/>
</dbReference>
<comment type="similarity">
    <text evidence="2">Belongs to the alpha-ketoglutarate dehydrogenase family.</text>
</comment>
<proteinExistence type="inferred from homology"/>
<evidence type="ECO:0000256" key="2">
    <source>
        <dbReference type="ARBA" id="ARBA00006936"/>
    </source>
</evidence>
<name>A0AAD9LMD1_BABDI</name>
<dbReference type="InterPro" id="IPR001017">
    <property type="entry name" value="DH_E1"/>
</dbReference>
<dbReference type="Gene3D" id="3.40.50.12470">
    <property type="match status" value="1"/>
</dbReference>
<evidence type="ECO:0000259" key="5">
    <source>
        <dbReference type="SMART" id="SM00861"/>
    </source>
</evidence>
<dbReference type="Pfam" id="PF16870">
    <property type="entry name" value="OxoGdeHyase_C"/>
    <property type="match status" value="1"/>
</dbReference>
<reference evidence="6" key="1">
    <citation type="journal article" date="2014" name="Nucleic Acids Res.">
        <title>The evolutionary dynamics of variant antigen genes in Babesia reveal a history of genomic innovation underlying host-parasite interaction.</title>
        <authorList>
            <person name="Jackson A.P."/>
            <person name="Otto T.D."/>
            <person name="Darby A."/>
            <person name="Ramaprasad A."/>
            <person name="Xia D."/>
            <person name="Echaide I.E."/>
            <person name="Farber M."/>
            <person name="Gahlot S."/>
            <person name="Gamble J."/>
            <person name="Gupta D."/>
            <person name="Gupta Y."/>
            <person name="Jackson L."/>
            <person name="Malandrin L."/>
            <person name="Malas T.B."/>
            <person name="Moussa E."/>
            <person name="Nair M."/>
            <person name="Reid A.J."/>
            <person name="Sanders M."/>
            <person name="Sharma J."/>
            <person name="Tracey A."/>
            <person name="Quail M.A."/>
            <person name="Weir W."/>
            <person name="Wastling J.M."/>
            <person name="Hall N."/>
            <person name="Willadsen P."/>
            <person name="Lingelbach K."/>
            <person name="Shiels B."/>
            <person name="Tait A."/>
            <person name="Berriman M."/>
            <person name="Allred D.R."/>
            <person name="Pain A."/>
        </authorList>
    </citation>
    <scope>NUCLEOTIDE SEQUENCE</scope>
    <source>
        <strain evidence="6">1802A</strain>
    </source>
</reference>
<keyword evidence="4" id="KW-0786">Thiamine pyrophosphate</keyword>
<dbReference type="PIRSF" id="PIRSF000157">
    <property type="entry name" value="Oxoglu_dh_E1"/>
    <property type="match status" value="1"/>
</dbReference>
<dbReference type="InterPro" id="IPR029061">
    <property type="entry name" value="THDP-binding"/>
</dbReference>
<evidence type="ECO:0000256" key="3">
    <source>
        <dbReference type="ARBA" id="ARBA00023002"/>
    </source>
</evidence>
<dbReference type="NCBIfam" id="NF006914">
    <property type="entry name" value="PRK09404.1"/>
    <property type="match status" value="1"/>
</dbReference>
<dbReference type="GO" id="GO:0030976">
    <property type="term" value="F:thiamine pyrophosphate binding"/>
    <property type="evidence" value="ECO:0007669"/>
    <property type="project" value="InterPro"/>
</dbReference>
<keyword evidence="3" id="KW-0560">Oxidoreductase</keyword>
<evidence type="ECO:0000313" key="6">
    <source>
        <dbReference type="EMBL" id="KAK1940314.1"/>
    </source>
</evidence>
<sequence length="952" mass="106010">MLRKFHCDVAELWLRAACSTRRVQFTALSRALIHTTRLQTTSKTVENAVDQVFTPAGSSGHGSLVSELAAVSDDSLRITLIRLAELVRAYRAYGHCNSTFDPLDLPRELPFYKFIPKDISIRLSPATYGLSEADLSLCLPRGLVAGHIGGSSTVGECLENLRKSYCGDFGIEFIHLPPEEQSFFVDRIERPGAMEFSREERLRFFESISRAVLFERFCTKAFPTVKRFGADGLESMVVSLDVMSELAEKGSADSMMMAMSHRGRLNVLVNIMQRPLSEMFAEFRGRNWYTKEGSEFSGDVKYHFGYSSKRGNLRLEMLNNPSHLQFVHPVAVGKARARQDELGVASSKVVPIVLHGDAAFSGEGVTYETVQMSRIPEYTVGGTINIVVNNQIGFTTYPAHGSSTRYTTDLAKIIESPALHVNAHNVEAVVFASRLAFEYREKFGKDVFVNLVGFRKFGHNELDMPKFTNADMYMRVDKKEDVLTAYRNFLLSKSIFTESELSDVESRTQAIFENAVKESIEVTDVSDPPQQLPWKVLDGTTSPVVTGVGLPKLVELGKILNAVPEDFQLHPAIKRIFKERVKSIETGSNIDIGLAEALAYASLATDGFRVRLGGQDSIRGTFSHRHSTVQCQKTFRRFNIFSALDNGGNIKVLNSLLSETAAMAFEYGYGLETPQILNIWEAQFGDFANVAQPIIDEFIVSAETKWAQRSAMCLFLPHGFDGQGPDHSSARVERFLQLSDEVEDVSTLLSIPSEAHAKNVNIAVINCTKSSNLFHALRRNMLRKFRKPLIVMTGKKLLKLRGTFSSLEEFGPECSFRAVIPDATANASDVDTLILCSGQVYFDLANRVSELGVGNVAVTTVEQLCPFPVHELRAEFERFPNLKRLVWCQEEHSNAGAWAYMSPRICDLLRKIGSKLQVEYAGRPPLAAPSCGDGKTHAMEVQRYLNEAIPQP</sequence>
<comment type="caution">
    <text evidence="6">The sequence shown here is derived from an EMBL/GenBank/DDBJ whole genome shotgun (WGS) entry which is preliminary data.</text>
</comment>
<evidence type="ECO:0000256" key="1">
    <source>
        <dbReference type="ARBA" id="ARBA00001964"/>
    </source>
</evidence>
<dbReference type="GO" id="GO:0006099">
    <property type="term" value="P:tricarboxylic acid cycle"/>
    <property type="evidence" value="ECO:0007669"/>
    <property type="project" value="TreeGrafter"/>
</dbReference>
<feature type="domain" description="Transketolase-like pyrimidine-binding" evidence="5">
    <location>
        <begin position="590"/>
        <end position="800"/>
    </location>
</feature>
<dbReference type="AlphaFoldDB" id="A0AAD9LMD1"/>
<dbReference type="NCBIfam" id="TIGR00239">
    <property type="entry name" value="2oxo_dh_E1"/>
    <property type="match status" value="1"/>
</dbReference>
<dbReference type="GO" id="GO:0005739">
    <property type="term" value="C:mitochondrion"/>
    <property type="evidence" value="ECO:0007669"/>
    <property type="project" value="TreeGrafter"/>
</dbReference>
<dbReference type="Gene3D" id="3.40.50.11610">
    <property type="entry name" value="Multifunctional 2-oxoglutarate metabolism enzyme, C-terminal domain"/>
    <property type="match status" value="1"/>
</dbReference>
<dbReference type="SMART" id="SM00861">
    <property type="entry name" value="Transket_pyr"/>
    <property type="match status" value="1"/>
</dbReference>
<evidence type="ECO:0000313" key="7">
    <source>
        <dbReference type="Proteomes" id="UP001195914"/>
    </source>
</evidence>
<gene>
    <name evidence="6" type="ORF">X943_001975</name>
</gene>
<dbReference type="Gene3D" id="1.10.287.1150">
    <property type="entry name" value="TPP helical domain"/>
    <property type="match status" value="1"/>
</dbReference>
<dbReference type="InterPro" id="IPR011603">
    <property type="entry name" value="2oxoglutarate_DH_E1"/>
</dbReference>
<dbReference type="CDD" id="cd02016">
    <property type="entry name" value="TPP_E1_OGDC_like"/>
    <property type="match status" value="1"/>
</dbReference>
<dbReference type="InterPro" id="IPR031717">
    <property type="entry name" value="ODO-1/KGD_C"/>
</dbReference>
<dbReference type="SUPFAM" id="SSF52518">
    <property type="entry name" value="Thiamin diphosphate-binding fold (THDP-binding)"/>
    <property type="match status" value="2"/>
</dbReference>
<dbReference type="InterPro" id="IPR005475">
    <property type="entry name" value="Transketolase-like_Pyr-bd"/>
</dbReference>
<dbReference type="GO" id="GO:0045252">
    <property type="term" value="C:oxoglutarate dehydrogenase complex"/>
    <property type="evidence" value="ECO:0007669"/>
    <property type="project" value="TreeGrafter"/>
</dbReference>
<accession>A0AAD9LMD1</accession>
<reference evidence="6" key="2">
    <citation type="submission" date="2021-05" db="EMBL/GenBank/DDBJ databases">
        <authorList>
            <person name="Pain A."/>
        </authorList>
    </citation>
    <scope>NUCLEOTIDE SEQUENCE</scope>
    <source>
        <strain evidence="6">1802A</strain>
    </source>
</reference>
<organism evidence="6 7">
    <name type="scientific">Babesia divergens</name>
    <dbReference type="NCBI Taxonomy" id="32595"/>
    <lineage>
        <taxon>Eukaryota</taxon>
        <taxon>Sar</taxon>
        <taxon>Alveolata</taxon>
        <taxon>Apicomplexa</taxon>
        <taxon>Aconoidasida</taxon>
        <taxon>Piroplasmida</taxon>
        <taxon>Babesiidae</taxon>
        <taxon>Babesia</taxon>
    </lineage>
</organism>
<dbReference type="Gene3D" id="3.40.50.970">
    <property type="match status" value="1"/>
</dbReference>
<dbReference type="Pfam" id="PF02779">
    <property type="entry name" value="Transket_pyr"/>
    <property type="match status" value="1"/>
</dbReference>
<dbReference type="Proteomes" id="UP001195914">
    <property type="component" value="Unassembled WGS sequence"/>
</dbReference>
<dbReference type="PANTHER" id="PTHR23152">
    <property type="entry name" value="2-OXOGLUTARATE DEHYDROGENASE"/>
    <property type="match status" value="1"/>
</dbReference>
<protein>
    <submittedName>
        <fullName evidence="6">2-oxoglutarate dehydrogenase E1 component</fullName>
    </submittedName>
</protein>